<dbReference type="Pfam" id="PF12051">
    <property type="entry name" value="DUF3533"/>
    <property type="match status" value="1"/>
</dbReference>
<feature type="region of interest" description="Disordered" evidence="7">
    <location>
        <begin position="1"/>
        <end position="33"/>
    </location>
</feature>
<keyword evidence="11" id="KW-1185">Reference proteome</keyword>
<evidence type="ECO:0000256" key="1">
    <source>
        <dbReference type="ARBA" id="ARBA00004651"/>
    </source>
</evidence>
<dbReference type="RefSeq" id="WP_219849475.1">
    <property type="nucleotide sequence ID" value="NZ_CP059491.1"/>
</dbReference>
<evidence type="ECO:0000256" key="7">
    <source>
        <dbReference type="SAM" id="MobiDB-lite"/>
    </source>
</evidence>
<name>A0A7D7LSC2_9ACTN</name>
<evidence type="ECO:0000256" key="2">
    <source>
        <dbReference type="ARBA" id="ARBA00007783"/>
    </source>
</evidence>
<dbReference type="EMBL" id="CP059491">
    <property type="protein sequence ID" value="QMT00281.1"/>
    <property type="molecule type" value="Genomic_DNA"/>
</dbReference>
<evidence type="ECO:0000256" key="3">
    <source>
        <dbReference type="ARBA" id="ARBA00022475"/>
    </source>
</evidence>
<dbReference type="InterPro" id="IPR051328">
    <property type="entry name" value="T7SS_ABC-Transporter"/>
</dbReference>
<gene>
    <name evidence="10" type="ORF">H1R19_15300</name>
</gene>
<comment type="subcellular location">
    <subcellularLocation>
        <location evidence="1">Cell membrane</location>
        <topology evidence="1">Multi-pass membrane protein</topology>
    </subcellularLocation>
</comment>
<protein>
    <submittedName>
        <fullName evidence="10">DUF3533 domain-containing protein</fullName>
    </submittedName>
</protein>
<keyword evidence="5 8" id="KW-1133">Transmembrane helix</keyword>
<evidence type="ECO:0000256" key="5">
    <source>
        <dbReference type="ARBA" id="ARBA00022989"/>
    </source>
</evidence>
<sequence length="472" mass="49889">MGTHESQVRSGVDEDSGRGAHEAPEAEQPTGRTIAGVLGSPRFWLAPVVLVAILFSLMAALYMSAVVDPQRHLHDFPVALVNEDSGGEIENADGVATEQNLGDQVADGIISSAADNGIIITRTDRSTALGELNSGKVYGVIVVGSNFTNRAVALGRATVLTAEPTRPTIDIFINRGSGAFASSITTTLADTVRTRVNEEVGAQLTEQVRTQLERNDISFSGAAQLALATPVAVEVSEPTPLPNGAGNGLSAFYFTLLLVLAGFTGAMMVSIVVDGMLGQTPIEYGPFYQLRERLAISRWATLAAKWTIMFVVAVLLSALFIGVGALVGTSLPNGFVLWMLSVLAIFAVGVSASAMMAVFGNAGLLFNLVFFVVFGLPSSGGTLPLEASPRFFEWIAAVEPMHVIYLGVRAVLYFDADLSAGLGRSIIQCMIGLLVGVLLGLLGTKYYDRKGWHRFPGGMTLPPRLDKIVNAG</sequence>
<comment type="similarity">
    <text evidence="2">Belongs to the ABC-2 integral membrane protein family.</text>
</comment>
<dbReference type="InterPro" id="IPR022703">
    <property type="entry name" value="DUF3533"/>
</dbReference>
<feature type="transmembrane region" description="Helical" evidence="8">
    <location>
        <begin position="392"/>
        <end position="413"/>
    </location>
</feature>
<keyword evidence="6 8" id="KW-0472">Membrane</keyword>
<feature type="transmembrane region" description="Helical" evidence="8">
    <location>
        <begin position="306"/>
        <end position="328"/>
    </location>
</feature>
<dbReference type="GO" id="GO:0005886">
    <property type="term" value="C:plasma membrane"/>
    <property type="evidence" value="ECO:0007669"/>
    <property type="project" value="UniProtKB-SubCell"/>
</dbReference>
<feature type="transmembrane region" description="Helical" evidence="8">
    <location>
        <begin position="425"/>
        <end position="444"/>
    </location>
</feature>
<organism evidence="10 11">
    <name type="scientific">Gordonia jinghuaiqii</name>
    <dbReference type="NCBI Taxonomy" id="2758710"/>
    <lineage>
        <taxon>Bacteria</taxon>
        <taxon>Bacillati</taxon>
        <taxon>Actinomycetota</taxon>
        <taxon>Actinomycetes</taxon>
        <taxon>Mycobacteriales</taxon>
        <taxon>Gordoniaceae</taxon>
        <taxon>Gordonia</taxon>
    </lineage>
</organism>
<evidence type="ECO:0000259" key="9">
    <source>
        <dbReference type="Pfam" id="PF12051"/>
    </source>
</evidence>
<dbReference type="Proteomes" id="UP000515663">
    <property type="component" value="Chromosome"/>
</dbReference>
<keyword evidence="4 8" id="KW-0812">Transmembrane</keyword>
<feature type="transmembrane region" description="Helical" evidence="8">
    <location>
        <begin position="335"/>
        <end position="358"/>
    </location>
</feature>
<proteinExistence type="inferred from homology"/>
<reference evidence="11" key="1">
    <citation type="submission" date="2020-07" db="EMBL/GenBank/DDBJ databases">
        <title>novel species isolated from the respiratory tract of Marmot.</title>
        <authorList>
            <person name="Zhang G."/>
        </authorList>
    </citation>
    <scope>NUCLEOTIDE SEQUENCE [LARGE SCALE GENOMIC DNA]</scope>
    <source>
        <strain evidence="11">686</strain>
    </source>
</reference>
<feature type="transmembrane region" description="Helical" evidence="8">
    <location>
        <begin position="43"/>
        <end position="63"/>
    </location>
</feature>
<dbReference type="KEGG" id="gji:H1R19_15300"/>
<accession>A0A7D7LSC2</accession>
<dbReference type="PANTHER" id="PTHR43077:SF8">
    <property type="entry name" value="DOXORUBICIN RESISTANCE ABC TRANSPORTER PERMEASE PROTEIN DRRB"/>
    <property type="match status" value="1"/>
</dbReference>
<feature type="transmembrane region" description="Helical" evidence="8">
    <location>
        <begin position="364"/>
        <end position="385"/>
    </location>
</feature>
<feature type="compositionally biased region" description="Basic and acidic residues" evidence="7">
    <location>
        <begin position="11"/>
        <end position="24"/>
    </location>
</feature>
<evidence type="ECO:0000256" key="4">
    <source>
        <dbReference type="ARBA" id="ARBA00022692"/>
    </source>
</evidence>
<evidence type="ECO:0000256" key="6">
    <source>
        <dbReference type="ARBA" id="ARBA00023136"/>
    </source>
</evidence>
<feature type="transmembrane region" description="Helical" evidence="8">
    <location>
        <begin position="251"/>
        <end position="273"/>
    </location>
</feature>
<evidence type="ECO:0000313" key="11">
    <source>
        <dbReference type="Proteomes" id="UP000515663"/>
    </source>
</evidence>
<dbReference type="PANTHER" id="PTHR43077">
    <property type="entry name" value="TRANSPORT PERMEASE YVFS-RELATED"/>
    <property type="match status" value="1"/>
</dbReference>
<dbReference type="AlphaFoldDB" id="A0A7D7LSC2"/>
<feature type="domain" description="DUF3533" evidence="9">
    <location>
        <begin position="48"/>
        <end position="417"/>
    </location>
</feature>
<dbReference type="Gene3D" id="3.40.1710.10">
    <property type="entry name" value="abc type-2 transporter like domain"/>
    <property type="match status" value="1"/>
</dbReference>
<evidence type="ECO:0000256" key="8">
    <source>
        <dbReference type="SAM" id="Phobius"/>
    </source>
</evidence>
<evidence type="ECO:0000313" key="10">
    <source>
        <dbReference type="EMBL" id="QMT00281.1"/>
    </source>
</evidence>
<keyword evidence="3" id="KW-1003">Cell membrane</keyword>